<dbReference type="PANTHER" id="PTHR48078">
    <property type="entry name" value="THREONINE DEHYDRATASE, MITOCHONDRIAL-RELATED"/>
    <property type="match status" value="1"/>
</dbReference>
<dbReference type="Pfam" id="PF00291">
    <property type="entry name" value="PALP"/>
    <property type="match status" value="1"/>
</dbReference>
<evidence type="ECO:0000256" key="8">
    <source>
        <dbReference type="ARBA" id="ARBA00031427"/>
    </source>
</evidence>
<gene>
    <name evidence="10" type="ORF">SAMN04487936_1203</name>
</gene>
<evidence type="ECO:0000256" key="1">
    <source>
        <dbReference type="ARBA" id="ARBA00001274"/>
    </source>
</evidence>
<dbReference type="GO" id="GO:0006567">
    <property type="term" value="P:L-threonine catabolic process"/>
    <property type="evidence" value="ECO:0007669"/>
    <property type="project" value="TreeGrafter"/>
</dbReference>
<proteinExistence type="inferred from homology"/>
<dbReference type="AlphaFoldDB" id="A0A1I4AQA8"/>
<comment type="cofactor">
    <cofactor evidence="2">
        <name>pyridoxal 5'-phosphate</name>
        <dbReference type="ChEBI" id="CHEBI:597326"/>
    </cofactor>
</comment>
<dbReference type="CDD" id="cd01562">
    <property type="entry name" value="Thr-dehyd"/>
    <property type="match status" value="1"/>
</dbReference>
<evidence type="ECO:0000259" key="9">
    <source>
        <dbReference type="Pfam" id="PF00291"/>
    </source>
</evidence>
<dbReference type="InterPro" id="IPR036052">
    <property type="entry name" value="TrpB-like_PALP_sf"/>
</dbReference>
<dbReference type="InterPro" id="IPR000634">
    <property type="entry name" value="Ser/Thr_deHydtase_PyrdxlP-BS"/>
</dbReference>
<organism evidence="10 11">
    <name type="scientific">Halobacillus dabanensis</name>
    <dbReference type="NCBI Taxonomy" id="240302"/>
    <lineage>
        <taxon>Bacteria</taxon>
        <taxon>Bacillati</taxon>
        <taxon>Bacillota</taxon>
        <taxon>Bacilli</taxon>
        <taxon>Bacillales</taxon>
        <taxon>Bacillaceae</taxon>
        <taxon>Halobacillus</taxon>
    </lineage>
</organism>
<dbReference type="GO" id="GO:0004794">
    <property type="term" value="F:threonine deaminase activity"/>
    <property type="evidence" value="ECO:0007669"/>
    <property type="project" value="UniProtKB-EC"/>
</dbReference>
<comment type="function">
    <text evidence="7">Catalyzes the anaerobic formation of alpha-ketobutyrate and ammonia from threonine in a two-step reaction. The first step involved a dehydration of threonine and a production of enamine intermediates (aminocrotonate), which tautomerizes to its imine form (iminobutyrate). Both intermediates are unstable and short-lived. The second step is the nonenzymatic hydrolysis of the enamine/imine intermediates to form 2-ketobutyrate and free ammonia. In the low water environment of the cell, the second step is accelerated by RidA.</text>
</comment>
<dbReference type="GO" id="GO:0009097">
    <property type="term" value="P:isoleucine biosynthetic process"/>
    <property type="evidence" value="ECO:0007669"/>
    <property type="project" value="TreeGrafter"/>
</dbReference>
<dbReference type="RefSeq" id="WP_075038326.1">
    <property type="nucleotide sequence ID" value="NZ_FOSB01000020.1"/>
</dbReference>
<comment type="similarity">
    <text evidence="3">Belongs to the serine/threonine dehydratase family.</text>
</comment>
<evidence type="ECO:0000256" key="5">
    <source>
        <dbReference type="ARBA" id="ARBA00022898"/>
    </source>
</evidence>
<keyword evidence="5" id="KW-0663">Pyridoxal phosphate</keyword>
<evidence type="ECO:0000256" key="7">
    <source>
        <dbReference type="ARBA" id="ARBA00025527"/>
    </source>
</evidence>
<evidence type="ECO:0000256" key="3">
    <source>
        <dbReference type="ARBA" id="ARBA00010869"/>
    </source>
</evidence>
<comment type="catalytic activity">
    <reaction evidence="1">
        <text>L-threonine = 2-oxobutanoate + NH4(+)</text>
        <dbReference type="Rhea" id="RHEA:22108"/>
        <dbReference type="ChEBI" id="CHEBI:16763"/>
        <dbReference type="ChEBI" id="CHEBI:28938"/>
        <dbReference type="ChEBI" id="CHEBI:57926"/>
        <dbReference type="EC" id="4.3.1.19"/>
    </reaction>
</comment>
<evidence type="ECO:0000313" key="10">
    <source>
        <dbReference type="EMBL" id="SFK58712.1"/>
    </source>
</evidence>
<dbReference type="GO" id="GO:0006565">
    <property type="term" value="P:L-serine catabolic process"/>
    <property type="evidence" value="ECO:0007669"/>
    <property type="project" value="TreeGrafter"/>
</dbReference>
<evidence type="ECO:0000313" key="11">
    <source>
        <dbReference type="Proteomes" id="UP000183557"/>
    </source>
</evidence>
<evidence type="ECO:0000256" key="6">
    <source>
        <dbReference type="ARBA" id="ARBA00023239"/>
    </source>
</evidence>
<keyword evidence="6" id="KW-0456">Lyase</keyword>
<dbReference type="InterPro" id="IPR001926">
    <property type="entry name" value="TrpB-like_PALP"/>
</dbReference>
<reference evidence="11" key="1">
    <citation type="submission" date="2016-10" db="EMBL/GenBank/DDBJ databases">
        <authorList>
            <person name="Varghese N."/>
            <person name="Submissions S."/>
        </authorList>
    </citation>
    <scope>NUCLEOTIDE SEQUENCE [LARGE SCALE GENOMIC DNA]</scope>
    <source>
        <strain evidence="11">CGMCC 1.3704</strain>
    </source>
</reference>
<dbReference type="PANTHER" id="PTHR48078:SF6">
    <property type="entry name" value="L-THREONINE DEHYDRATASE CATABOLIC TDCB"/>
    <property type="match status" value="1"/>
</dbReference>
<dbReference type="PROSITE" id="PS00165">
    <property type="entry name" value="DEHYDRATASE_SER_THR"/>
    <property type="match status" value="1"/>
</dbReference>
<dbReference type="Gene3D" id="3.40.50.1100">
    <property type="match status" value="2"/>
</dbReference>
<dbReference type="GO" id="GO:0030170">
    <property type="term" value="F:pyridoxal phosphate binding"/>
    <property type="evidence" value="ECO:0007669"/>
    <property type="project" value="InterPro"/>
</dbReference>
<dbReference type="InterPro" id="IPR050147">
    <property type="entry name" value="Ser/Thr_Dehydratase"/>
</dbReference>
<keyword evidence="11" id="KW-1185">Reference proteome</keyword>
<dbReference type="GO" id="GO:0003941">
    <property type="term" value="F:L-serine ammonia-lyase activity"/>
    <property type="evidence" value="ECO:0007669"/>
    <property type="project" value="TreeGrafter"/>
</dbReference>
<evidence type="ECO:0000256" key="4">
    <source>
        <dbReference type="ARBA" id="ARBA00012096"/>
    </source>
</evidence>
<name>A0A1I4AQA8_HALDA</name>
<dbReference type="EMBL" id="FOSB01000020">
    <property type="protein sequence ID" value="SFK58712.1"/>
    <property type="molecule type" value="Genomic_DNA"/>
</dbReference>
<dbReference type="EC" id="4.3.1.19" evidence="4"/>
<feature type="domain" description="Tryptophan synthase beta chain-like PALP" evidence="9">
    <location>
        <begin position="20"/>
        <end position="308"/>
    </location>
</feature>
<dbReference type="Proteomes" id="UP000183557">
    <property type="component" value="Unassembled WGS sequence"/>
</dbReference>
<sequence length="323" mass="35022">MDDFSVSLRDVWRAKKRIAGIINQTPLIYSEPLSQCTEANIYLKLEQSHPTGAFKLRGAANKILSLEEEAQQKGVTTFSTGNHGIAVAYVAAELGIPCTVCISNRVPAAKVNRLKKLKAVVEKVGSSQDDAADRCRQLEKEKGMTVIKPFDDKEVIAGQGTIGLEIIEQCPDIDEVIIPLSGGGLLSGIAFVMKSIDPSTRITGVTMKKSSVMLESLGHGRPVRLEEEDTLADSLLGGIGLDNHYTFSLTKKYMDEGVRVEEKVIENGLLFLMEHHKMIVEGAAAIGVGHALVHKGQLQKNTAIIVTGNNIDHEVITGLLRQS</sequence>
<evidence type="ECO:0000256" key="2">
    <source>
        <dbReference type="ARBA" id="ARBA00001933"/>
    </source>
</evidence>
<accession>A0A1I4AQA8</accession>
<dbReference type="SUPFAM" id="SSF53686">
    <property type="entry name" value="Tryptophan synthase beta subunit-like PLP-dependent enzymes"/>
    <property type="match status" value="1"/>
</dbReference>
<protein>
    <recommendedName>
        <fullName evidence="4">threonine ammonia-lyase</fullName>
        <ecNumber evidence="4">4.3.1.19</ecNumber>
    </recommendedName>
    <alternativeName>
        <fullName evidence="8">Threonine deaminase</fullName>
    </alternativeName>
</protein>
<dbReference type="OrthoDB" id="9811476at2"/>
<dbReference type="FunFam" id="3.40.50.1100:FF:000005">
    <property type="entry name" value="Threonine dehydratase catabolic"/>
    <property type="match status" value="1"/>
</dbReference>